<dbReference type="InterPro" id="IPR000157">
    <property type="entry name" value="TIR_dom"/>
</dbReference>
<keyword evidence="2" id="KW-1185">Reference proteome</keyword>
<dbReference type="AlphaFoldDB" id="A0A3G9INL3"/>
<organism evidence="1 2">
    <name type="scientific">Paenibacillus baekrokdamisoli</name>
    <dbReference type="NCBI Taxonomy" id="1712516"/>
    <lineage>
        <taxon>Bacteria</taxon>
        <taxon>Bacillati</taxon>
        <taxon>Bacillota</taxon>
        <taxon>Bacilli</taxon>
        <taxon>Bacillales</taxon>
        <taxon>Paenibacillaceae</taxon>
        <taxon>Paenibacillus</taxon>
    </lineage>
</organism>
<accession>A0A3G9INL3</accession>
<reference evidence="1 2" key="1">
    <citation type="submission" date="2018-11" db="EMBL/GenBank/DDBJ databases">
        <title>Complete genome sequence of Paenibacillus baekrokdamisoli strain KCTC 33723.</title>
        <authorList>
            <person name="Kang S.W."/>
            <person name="Lee K.C."/>
            <person name="Kim K.K."/>
            <person name="Kim J.S."/>
            <person name="Kim D.S."/>
            <person name="Ko S.H."/>
            <person name="Yang S.H."/>
            <person name="Lee J.S."/>
        </authorList>
    </citation>
    <scope>NUCLEOTIDE SEQUENCE [LARGE SCALE GENOMIC DNA]</scope>
    <source>
        <strain evidence="1 2">KCTC 33723</strain>
    </source>
</reference>
<dbReference type="Gene3D" id="3.40.50.10140">
    <property type="entry name" value="Toll/interleukin-1 receptor homology (TIR) domain"/>
    <property type="match status" value="1"/>
</dbReference>
<sequence>MKVFISWSGELSRQLGEAIKTWLPGVLQAVRPYFTPNDIEKGARWADDISKNLEECRVGILCMTREALSSPWMMFEAGALSKQLGKSYVCPILFNVENSDIVGPLTQFQSTQFSKDELKKLLVTINSQTLDNKLDSSILNDVFEMWWPRLEGQVNTILSSFTPEDPENNRRSDRELIEEILELTRRVNTRSRKEVNSTAVIDLVEARNKIASECNNTSDFVIANYLNEMDKPLNYLIQMVRNNDPELYRRLRETYVELTVHEEEDLIDLITVE</sequence>
<dbReference type="KEGG" id="pbk:Back11_17850"/>
<gene>
    <name evidence="1" type="ORF">Back11_17850</name>
</gene>
<dbReference type="PROSITE" id="PS50104">
    <property type="entry name" value="TIR"/>
    <property type="match status" value="1"/>
</dbReference>
<dbReference type="EMBL" id="AP019308">
    <property type="protein sequence ID" value="BBH20440.1"/>
    <property type="molecule type" value="Genomic_DNA"/>
</dbReference>
<evidence type="ECO:0000313" key="2">
    <source>
        <dbReference type="Proteomes" id="UP000275368"/>
    </source>
</evidence>
<dbReference type="Proteomes" id="UP000275368">
    <property type="component" value="Chromosome"/>
</dbReference>
<dbReference type="RefSeq" id="WP_164522733.1">
    <property type="nucleotide sequence ID" value="NZ_AP019308.1"/>
</dbReference>
<proteinExistence type="predicted"/>
<dbReference type="GO" id="GO:0007165">
    <property type="term" value="P:signal transduction"/>
    <property type="evidence" value="ECO:0007669"/>
    <property type="project" value="InterPro"/>
</dbReference>
<name>A0A3G9INL3_9BACL</name>
<dbReference type="Pfam" id="PF13676">
    <property type="entry name" value="TIR_2"/>
    <property type="match status" value="1"/>
</dbReference>
<dbReference type="InterPro" id="IPR035897">
    <property type="entry name" value="Toll_tir_struct_dom_sf"/>
</dbReference>
<dbReference type="SUPFAM" id="SSF52200">
    <property type="entry name" value="Toll/Interleukin receptor TIR domain"/>
    <property type="match status" value="1"/>
</dbReference>
<protein>
    <submittedName>
        <fullName evidence="1">Uncharacterized protein</fullName>
    </submittedName>
</protein>
<evidence type="ECO:0000313" key="1">
    <source>
        <dbReference type="EMBL" id="BBH20440.1"/>
    </source>
</evidence>